<evidence type="ECO:0000256" key="1">
    <source>
        <dbReference type="ARBA" id="ARBA00001966"/>
    </source>
</evidence>
<dbReference type="PROSITE" id="PS51918">
    <property type="entry name" value="RADICAL_SAM"/>
    <property type="match status" value="1"/>
</dbReference>
<evidence type="ECO:0000313" key="13">
    <source>
        <dbReference type="Proteomes" id="UP001523566"/>
    </source>
</evidence>
<dbReference type="NCBIfam" id="TIGR02494">
    <property type="entry name" value="PFLE_PFLC"/>
    <property type="match status" value="1"/>
</dbReference>
<dbReference type="InterPro" id="IPR017896">
    <property type="entry name" value="4Fe4S_Fe-S-bd"/>
</dbReference>
<comment type="caution">
    <text evidence="12">The sequence shown here is derived from an EMBL/GenBank/DDBJ whole genome shotgun (WGS) entry which is preliminary data.</text>
</comment>
<dbReference type="InterPro" id="IPR017900">
    <property type="entry name" value="4Fe4S_Fe_S_CS"/>
</dbReference>
<dbReference type="PANTHER" id="PTHR30352">
    <property type="entry name" value="PYRUVATE FORMATE-LYASE-ACTIVATING ENZYME"/>
    <property type="match status" value="1"/>
</dbReference>
<dbReference type="Gene3D" id="3.20.20.70">
    <property type="entry name" value="Aldolase class I"/>
    <property type="match status" value="1"/>
</dbReference>
<evidence type="ECO:0000256" key="8">
    <source>
        <dbReference type="ARBA" id="ARBA00023014"/>
    </source>
</evidence>
<dbReference type="RefSeq" id="WP_262064732.1">
    <property type="nucleotide sequence ID" value="NZ_JAMXOD010000001.1"/>
</dbReference>
<organism evidence="12 13">
    <name type="scientific">Aequitasia blattaphilus</name>
    <dbReference type="NCBI Taxonomy" id="2949332"/>
    <lineage>
        <taxon>Bacteria</taxon>
        <taxon>Bacillati</taxon>
        <taxon>Bacillota</taxon>
        <taxon>Clostridia</taxon>
        <taxon>Lachnospirales</taxon>
        <taxon>Lachnospiraceae</taxon>
        <taxon>Aequitasia</taxon>
    </lineage>
</organism>
<keyword evidence="8" id="KW-0411">Iron-sulfur</keyword>
<dbReference type="SFLD" id="SFLDG01118">
    <property type="entry name" value="activating_enzymes__group_2"/>
    <property type="match status" value="1"/>
</dbReference>
<keyword evidence="4" id="KW-0949">S-adenosyl-L-methionine</keyword>
<dbReference type="PROSITE" id="PS01087">
    <property type="entry name" value="RADICAL_ACTIVATING"/>
    <property type="match status" value="1"/>
</dbReference>
<feature type="domain" description="4Fe-4S ferredoxin-type" evidence="10">
    <location>
        <begin position="44"/>
        <end position="73"/>
    </location>
</feature>
<protein>
    <submittedName>
        <fullName evidence="12">Glycyl-radical enzyme activating protein</fullName>
    </submittedName>
</protein>
<dbReference type="InterPro" id="IPR040074">
    <property type="entry name" value="BssD/PflA/YjjW"/>
</dbReference>
<keyword evidence="5" id="KW-0479">Metal-binding</keyword>
<name>A0ABT1E534_9FIRM</name>
<evidence type="ECO:0000256" key="6">
    <source>
        <dbReference type="ARBA" id="ARBA00023002"/>
    </source>
</evidence>
<evidence type="ECO:0000256" key="2">
    <source>
        <dbReference type="ARBA" id="ARBA00009777"/>
    </source>
</evidence>
<evidence type="ECO:0000259" key="11">
    <source>
        <dbReference type="PROSITE" id="PS51918"/>
    </source>
</evidence>
<keyword evidence="3" id="KW-0004">4Fe-4S</keyword>
<dbReference type="SUPFAM" id="SSF102114">
    <property type="entry name" value="Radical SAM enzymes"/>
    <property type="match status" value="1"/>
</dbReference>
<dbReference type="EMBL" id="JAMZFW010000001">
    <property type="protein sequence ID" value="MCP1100947.1"/>
    <property type="molecule type" value="Genomic_DNA"/>
</dbReference>
<dbReference type="InterPro" id="IPR058240">
    <property type="entry name" value="rSAM_sf"/>
</dbReference>
<dbReference type="Pfam" id="PF00037">
    <property type="entry name" value="Fer4"/>
    <property type="match status" value="1"/>
</dbReference>
<comment type="cofactor">
    <cofactor evidence="1">
        <name>[4Fe-4S] cluster</name>
        <dbReference type="ChEBI" id="CHEBI:49883"/>
    </cofactor>
</comment>
<reference evidence="12 13" key="1">
    <citation type="journal article" date="2022" name="Genome Biol. Evol.">
        <title>Host diet, physiology and behaviors set the stage for Lachnospiraceae cladogenesis.</title>
        <authorList>
            <person name="Vera-Ponce De Leon A."/>
            <person name="Schneider M."/>
            <person name="Jahnes B.C."/>
            <person name="Sadowski V."/>
            <person name="Camuy-Velez L.A."/>
            <person name="Duan J."/>
            <person name="Sabree Z.L."/>
        </authorList>
    </citation>
    <scope>NUCLEOTIDE SEQUENCE [LARGE SCALE GENOMIC DNA]</scope>
    <source>
        <strain evidence="12 13">PAL113</strain>
    </source>
</reference>
<evidence type="ECO:0000256" key="7">
    <source>
        <dbReference type="ARBA" id="ARBA00023004"/>
    </source>
</evidence>
<comment type="catalytic activity">
    <reaction evidence="9">
        <text>glycyl-[protein] + reduced [flavodoxin] + S-adenosyl-L-methionine = glycin-2-yl radical-[protein] + semiquinone [flavodoxin] + 5'-deoxyadenosine + L-methionine + H(+)</text>
        <dbReference type="Rhea" id="RHEA:61976"/>
        <dbReference type="Rhea" id="RHEA-COMP:10622"/>
        <dbReference type="Rhea" id="RHEA-COMP:14480"/>
        <dbReference type="Rhea" id="RHEA-COMP:15993"/>
        <dbReference type="Rhea" id="RHEA-COMP:15994"/>
        <dbReference type="ChEBI" id="CHEBI:15378"/>
        <dbReference type="ChEBI" id="CHEBI:17319"/>
        <dbReference type="ChEBI" id="CHEBI:29947"/>
        <dbReference type="ChEBI" id="CHEBI:32722"/>
        <dbReference type="ChEBI" id="CHEBI:57618"/>
        <dbReference type="ChEBI" id="CHEBI:57844"/>
        <dbReference type="ChEBI" id="CHEBI:59789"/>
        <dbReference type="ChEBI" id="CHEBI:140311"/>
    </reaction>
</comment>
<evidence type="ECO:0000313" key="12">
    <source>
        <dbReference type="EMBL" id="MCP1100947.1"/>
    </source>
</evidence>
<dbReference type="Proteomes" id="UP001523566">
    <property type="component" value="Unassembled WGS sequence"/>
</dbReference>
<evidence type="ECO:0000256" key="9">
    <source>
        <dbReference type="ARBA" id="ARBA00047365"/>
    </source>
</evidence>
<evidence type="ECO:0000256" key="3">
    <source>
        <dbReference type="ARBA" id="ARBA00022485"/>
    </source>
</evidence>
<dbReference type="PROSITE" id="PS00198">
    <property type="entry name" value="4FE4S_FER_1"/>
    <property type="match status" value="2"/>
</dbReference>
<dbReference type="PANTHER" id="PTHR30352:SF4">
    <property type="entry name" value="PYRUVATE FORMATE-LYASE 2-ACTIVATING ENZYME"/>
    <property type="match status" value="1"/>
</dbReference>
<keyword evidence="13" id="KW-1185">Reference proteome</keyword>
<dbReference type="InterPro" id="IPR001989">
    <property type="entry name" value="Radical_activat_CS"/>
</dbReference>
<accession>A0ABT1E534</accession>
<dbReference type="InterPro" id="IPR034457">
    <property type="entry name" value="Organic_radical-activating"/>
</dbReference>
<proteinExistence type="inferred from homology"/>
<keyword evidence="6" id="KW-0560">Oxidoreductase</keyword>
<evidence type="ECO:0000259" key="10">
    <source>
        <dbReference type="PROSITE" id="PS51379"/>
    </source>
</evidence>
<dbReference type="PIRSF" id="PIRSF000371">
    <property type="entry name" value="PFL_act_enz"/>
    <property type="match status" value="1"/>
</dbReference>
<keyword evidence="7" id="KW-0408">Iron</keyword>
<sequence>MTLITGIQKYSIHDGDGIRTTVFFKGCPLNCIWCHNPETQSYQRELLSDKEACINCGKCKAACPFDSCQSCGTCVDVCPLNLREIAGEEYTIPNLLKELKKDEMFYEESGGGVTLSGGEVLAQDMDYIETLMMRLSRIGIPANIDTCGYVPYENIQRILPFTDTFLYDVKLVNQEKHKKYIGKDNQLILENLIRLSQDGGKLHIRIPVIKEVNGSKEDLQEIIDFLTNNNILVQRIHLLPYHNTGSGKYEKLGKQYQGKAFTPPSPEEMENFKKLFINAGFHNTKIGG</sequence>
<dbReference type="InterPro" id="IPR012839">
    <property type="entry name" value="Organic_radical_activase"/>
</dbReference>
<dbReference type="SFLD" id="SFLDS00029">
    <property type="entry name" value="Radical_SAM"/>
    <property type="match status" value="1"/>
</dbReference>
<dbReference type="PROSITE" id="PS51379">
    <property type="entry name" value="4FE4S_FER_2"/>
    <property type="match status" value="1"/>
</dbReference>
<comment type="similarity">
    <text evidence="2">Belongs to the organic radical-activating enzymes family.</text>
</comment>
<dbReference type="InterPro" id="IPR007197">
    <property type="entry name" value="rSAM"/>
</dbReference>
<dbReference type="InterPro" id="IPR013785">
    <property type="entry name" value="Aldolase_TIM"/>
</dbReference>
<dbReference type="SUPFAM" id="SSF54862">
    <property type="entry name" value="4Fe-4S ferredoxins"/>
    <property type="match status" value="1"/>
</dbReference>
<evidence type="ECO:0000256" key="4">
    <source>
        <dbReference type="ARBA" id="ARBA00022691"/>
    </source>
</evidence>
<dbReference type="SFLD" id="SFLDG01066">
    <property type="entry name" value="organic_radical-activating_enz"/>
    <property type="match status" value="1"/>
</dbReference>
<evidence type="ECO:0000256" key="5">
    <source>
        <dbReference type="ARBA" id="ARBA00022723"/>
    </source>
</evidence>
<feature type="domain" description="Radical SAM core" evidence="11">
    <location>
        <begin position="10"/>
        <end position="278"/>
    </location>
</feature>
<gene>
    <name evidence="12" type="ORF">NK125_00795</name>
</gene>
<dbReference type="Pfam" id="PF04055">
    <property type="entry name" value="Radical_SAM"/>
    <property type="match status" value="1"/>
</dbReference>